<protein>
    <recommendedName>
        <fullName evidence="14">Sensory/regulatory protein RpfC</fullName>
        <ecNumber evidence="3">2.7.13.3</ecNumber>
    </recommendedName>
</protein>
<keyword evidence="7 16" id="KW-0812">Transmembrane</keyword>
<evidence type="ECO:0000259" key="17">
    <source>
        <dbReference type="PROSITE" id="PS50109"/>
    </source>
</evidence>
<dbReference type="PANTHER" id="PTHR45339:SF5">
    <property type="entry name" value="HISTIDINE KINASE"/>
    <property type="match status" value="1"/>
</dbReference>
<keyword evidence="9" id="KW-0418">Kinase</keyword>
<dbReference type="Gene3D" id="3.30.565.10">
    <property type="entry name" value="Histidine kinase-like ATPase, C-terminal domain"/>
    <property type="match status" value="1"/>
</dbReference>
<comment type="catalytic activity">
    <reaction evidence="1">
        <text>ATP + protein L-histidine = ADP + protein N-phospho-L-histidine.</text>
        <dbReference type="EC" id="2.7.13.3"/>
    </reaction>
</comment>
<keyword evidence="5 15" id="KW-0597">Phosphoprotein</keyword>
<keyword evidence="12" id="KW-0902">Two-component regulatory system</keyword>
<feature type="domain" description="Response regulatory" evidence="18">
    <location>
        <begin position="895"/>
        <end position="1017"/>
    </location>
</feature>
<keyword evidence="6" id="KW-0808">Transferase</keyword>
<dbReference type="InterPro" id="IPR029151">
    <property type="entry name" value="Sensor-like_sf"/>
</dbReference>
<evidence type="ECO:0000256" key="10">
    <source>
        <dbReference type="ARBA" id="ARBA00022840"/>
    </source>
</evidence>
<dbReference type="SMART" id="SM00448">
    <property type="entry name" value="REC"/>
    <property type="match status" value="1"/>
</dbReference>
<organism evidence="19 20">
    <name type="scientific">Pseudoalteromonas espejiana</name>
    <dbReference type="NCBI Taxonomy" id="28107"/>
    <lineage>
        <taxon>Bacteria</taxon>
        <taxon>Pseudomonadati</taxon>
        <taxon>Pseudomonadota</taxon>
        <taxon>Gammaproteobacteria</taxon>
        <taxon>Alteromonadales</taxon>
        <taxon>Pseudoalteromonadaceae</taxon>
        <taxon>Pseudoalteromonas</taxon>
    </lineage>
</organism>
<dbReference type="SMART" id="SM00388">
    <property type="entry name" value="HisKA"/>
    <property type="match status" value="1"/>
</dbReference>
<evidence type="ECO:0000256" key="11">
    <source>
        <dbReference type="ARBA" id="ARBA00022989"/>
    </source>
</evidence>
<comment type="caution">
    <text evidence="19">The sequence shown here is derived from an EMBL/GenBank/DDBJ whole genome shotgun (WGS) entry which is preliminary data.</text>
</comment>
<dbReference type="InterPro" id="IPR004358">
    <property type="entry name" value="Sig_transdc_His_kin-like_C"/>
</dbReference>
<dbReference type="Gene3D" id="3.40.50.2300">
    <property type="match status" value="1"/>
</dbReference>
<evidence type="ECO:0000256" key="16">
    <source>
        <dbReference type="SAM" id="Phobius"/>
    </source>
</evidence>
<dbReference type="FunFam" id="3.30.565.10:FF:000010">
    <property type="entry name" value="Sensor histidine kinase RcsC"/>
    <property type="match status" value="1"/>
</dbReference>
<dbReference type="CDD" id="cd17546">
    <property type="entry name" value="REC_hyHK_CKI1_RcsC-like"/>
    <property type="match status" value="1"/>
</dbReference>
<evidence type="ECO:0000256" key="6">
    <source>
        <dbReference type="ARBA" id="ARBA00022679"/>
    </source>
</evidence>
<dbReference type="Pfam" id="PF02518">
    <property type="entry name" value="HATPase_c"/>
    <property type="match status" value="1"/>
</dbReference>
<dbReference type="EC" id="2.7.13.3" evidence="3"/>
<dbReference type="PANTHER" id="PTHR45339">
    <property type="entry name" value="HYBRID SIGNAL TRANSDUCTION HISTIDINE KINASE J"/>
    <property type="match status" value="1"/>
</dbReference>
<feature type="modified residue" description="4-aspartylphosphate" evidence="15">
    <location>
        <position position="947"/>
    </location>
</feature>
<dbReference type="InterPro" id="IPR011006">
    <property type="entry name" value="CheY-like_superfamily"/>
</dbReference>
<evidence type="ECO:0000256" key="13">
    <source>
        <dbReference type="ARBA" id="ARBA00064003"/>
    </source>
</evidence>
<keyword evidence="8" id="KW-0547">Nucleotide-binding</keyword>
<evidence type="ECO:0000313" key="19">
    <source>
        <dbReference type="EMBL" id="GEK56535.1"/>
    </source>
</evidence>
<evidence type="ECO:0000256" key="7">
    <source>
        <dbReference type="ARBA" id="ARBA00022692"/>
    </source>
</evidence>
<evidence type="ECO:0000313" key="20">
    <source>
        <dbReference type="Proteomes" id="UP000321419"/>
    </source>
</evidence>
<dbReference type="EMBL" id="BJUM01000042">
    <property type="protein sequence ID" value="GEK56535.1"/>
    <property type="molecule type" value="Genomic_DNA"/>
</dbReference>
<feature type="transmembrane region" description="Helical" evidence="16">
    <location>
        <begin position="16"/>
        <end position="35"/>
    </location>
</feature>
<gene>
    <name evidence="19" type="ORF">PES01_33800</name>
</gene>
<dbReference type="Pfam" id="PF00512">
    <property type="entry name" value="HisKA"/>
    <property type="match status" value="1"/>
</dbReference>
<dbReference type="CDD" id="cd16922">
    <property type="entry name" value="HATPase_EvgS-ArcB-TorS-like"/>
    <property type="match status" value="1"/>
</dbReference>
<comment type="subunit">
    <text evidence="13">At low DSF concentrations, interacts with RpfF.</text>
</comment>
<evidence type="ECO:0000259" key="18">
    <source>
        <dbReference type="PROSITE" id="PS50110"/>
    </source>
</evidence>
<dbReference type="InterPro" id="IPR003594">
    <property type="entry name" value="HATPase_dom"/>
</dbReference>
<keyword evidence="4" id="KW-1003">Cell membrane</keyword>
<evidence type="ECO:0000256" key="2">
    <source>
        <dbReference type="ARBA" id="ARBA00004651"/>
    </source>
</evidence>
<dbReference type="GO" id="GO:0005524">
    <property type="term" value="F:ATP binding"/>
    <property type="evidence" value="ECO:0007669"/>
    <property type="project" value="UniProtKB-KW"/>
</dbReference>
<dbReference type="InterPro" id="IPR048760">
    <property type="entry name" value="VP0354-like_sensor_dom"/>
</dbReference>
<dbReference type="InterPro" id="IPR036890">
    <property type="entry name" value="HATPase_C_sf"/>
</dbReference>
<dbReference type="RefSeq" id="WP_174694383.1">
    <property type="nucleotide sequence ID" value="NZ_BJUM01000042.1"/>
</dbReference>
<evidence type="ECO:0000256" key="15">
    <source>
        <dbReference type="PROSITE-ProRule" id="PRU00169"/>
    </source>
</evidence>
<dbReference type="InterPro" id="IPR036097">
    <property type="entry name" value="HisK_dim/P_sf"/>
</dbReference>
<dbReference type="SUPFAM" id="SSF103190">
    <property type="entry name" value="Sensory domain-like"/>
    <property type="match status" value="1"/>
</dbReference>
<dbReference type="AlphaFoldDB" id="A0A510XZN6"/>
<feature type="domain" description="Histidine kinase" evidence="17">
    <location>
        <begin position="520"/>
        <end position="741"/>
    </location>
</feature>
<dbReference type="InterPro" id="IPR005467">
    <property type="entry name" value="His_kinase_dom"/>
</dbReference>
<evidence type="ECO:0000256" key="9">
    <source>
        <dbReference type="ARBA" id="ARBA00022777"/>
    </source>
</evidence>
<evidence type="ECO:0000256" key="1">
    <source>
        <dbReference type="ARBA" id="ARBA00000085"/>
    </source>
</evidence>
<dbReference type="CDD" id="cd00130">
    <property type="entry name" value="PAS"/>
    <property type="match status" value="1"/>
</dbReference>
<proteinExistence type="predicted"/>
<evidence type="ECO:0000256" key="12">
    <source>
        <dbReference type="ARBA" id="ARBA00023012"/>
    </source>
</evidence>
<keyword evidence="10" id="KW-0067">ATP-binding</keyword>
<evidence type="ECO:0000256" key="14">
    <source>
        <dbReference type="ARBA" id="ARBA00068150"/>
    </source>
</evidence>
<comment type="subcellular location">
    <subcellularLocation>
        <location evidence="2">Cell membrane</location>
        <topology evidence="2">Multi-pass membrane protein</topology>
    </subcellularLocation>
</comment>
<dbReference type="Gene3D" id="1.10.287.130">
    <property type="match status" value="1"/>
</dbReference>
<dbReference type="Proteomes" id="UP000321419">
    <property type="component" value="Unassembled WGS sequence"/>
</dbReference>
<dbReference type="SMART" id="SM00387">
    <property type="entry name" value="HATPase_c"/>
    <property type="match status" value="1"/>
</dbReference>
<dbReference type="Pfam" id="PF00072">
    <property type="entry name" value="Response_reg"/>
    <property type="match status" value="1"/>
</dbReference>
<evidence type="ECO:0000256" key="8">
    <source>
        <dbReference type="ARBA" id="ARBA00022741"/>
    </source>
</evidence>
<feature type="transmembrane region" description="Helical" evidence="16">
    <location>
        <begin position="331"/>
        <end position="349"/>
    </location>
</feature>
<dbReference type="InterPro" id="IPR000014">
    <property type="entry name" value="PAS"/>
</dbReference>
<name>A0A510XZN6_9GAMM</name>
<dbReference type="GO" id="GO:0005886">
    <property type="term" value="C:plasma membrane"/>
    <property type="evidence" value="ECO:0007669"/>
    <property type="project" value="UniProtKB-SubCell"/>
</dbReference>
<reference evidence="19 20" key="1">
    <citation type="submission" date="2019-07" db="EMBL/GenBank/DDBJ databases">
        <title>Whole genome shotgun sequence of Pseudoalteromonas espejiana NBRC 102222.</title>
        <authorList>
            <person name="Hosoyama A."/>
            <person name="Uohara A."/>
            <person name="Ohji S."/>
            <person name="Ichikawa N."/>
        </authorList>
    </citation>
    <scope>NUCLEOTIDE SEQUENCE [LARGE SCALE GENOMIC DNA]</scope>
    <source>
        <strain evidence="19 20">NBRC 102222</strain>
    </source>
</reference>
<keyword evidence="11 16" id="KW-1133">Transmembrane helix</keyword>
<evidence type="ECO:0000256" key="4">
    <source>
        <dbReference type="ARBA" id="ARBA00022475"/>
    </source>
</evidence>
<dbReference type="Pfam" id="PF21623">
    <property type="entry name" value="HK_sensor_dom_bact"/>
    <property type="match status" value="1"/>
</dbReference>
<accession>A0A510XZN6</accession>
<dbReference type="SUPFAM" id="SSF55874">
    <property type="entry name" value="ATPase domain of HSP90 chaperone/DNA topoisomerase II/histidine kinase"/>
    <property type="match status" value="1"/>
</dbReference>
<dbReference type="FunFam" id="1.10.287.130:FF:000002">
    <property type="entry name" value="Two-component osmosensing histidine kinase"/>
    <property type="match status" value="1"/>
</dbReference>
<dbReference type="PROSITE" id="PS50110">
    <property type="entry name" value="RESPONSE_REGULATORY"/>
    <property type="match status" value="1"/>
</dbReference>
<dbReference type="SUPFAM" id="SSF52172">
    <property type="entry name" value="CheY-like"/>
    <property type="match status" value="1"/>
</dbReference>
<dbReference type="PROSITE" id="PS50109">
    <property type="entry name" value="HIS_KIN"/>
    <property type="match status" value="1"/>
</dbReference>
<dbReference type="PRINTS" id="PR00344">
    <property type="entry name" value="BCTRLSENSOR"/>
</dbReference>
<sequence length="1018" mass="114110">MLKGNVFITAAKGNKLLLIAIVVFLMIALPALYVFEQKVRAEIYTDARDELNRELETKSASLKNHLTDSITAIRFLNATPPIQGISRATDNQLIDPLLQTPIAVWQERLASIFSGFMQTDDSILQARYIMLAENGQEIVRVDRFLGDIIRLEGPQLQKKGGRDYVLKASMLDQSSVYISPINYNRENGEIQKPLVSTYRVAKPVFDNLKQVFAILVTNYSADKLFESLTFELPPGISIYLLNNESEFLYHPNPDLRFGFEFNQSKTWNDEFSPSQNMNAHDTLIMSQAPKEYFLNKRISFDGNIAMLPLELAVSIDSKTLLERVAQRRESFIAIMATFFTIFIIITLLYQRYINRKLLIHSLKEQNNKVIENSLDAIFTIDSDDKIVNANQTAKSVFANKLSDEEVSFTGLFSLSEQDKNCIADTIEHGSKMPFEAIYTDASGTKEYYSITLTSVFDVFSNCYQVAAILRNISSLKNIQSELQGLNSTLELKVTQRTIELERAIDQALAASQAKSDFVANISHEIRTPMNGVLGMLEMLKEDSLTEQQQHYLKLANSSANSLMSLINDILDFSKIEAGKLDIDNHSFDVVTVCSDMINSIALQGQRKGLEVFLNTQNVVDRMVIGDSHRLKQILINLINNAFKFTHKGEVSLTLNAKYITDSKILMSFTIQDTGIGIAPENIEKLFDVFTQEDSSTTRHFGGTGLGLSICKKLAQLMGGTITVSSEKGIGSTFTATVELHVAQQQKLNTGIELSKDVNVAALIARNNVFKNVCVLLTQTCKIQSSHITRLDYFSEHSEFEADLLIIDDEHPQVNALISYCDKANKKYVLILRDMVVNKQSKKVFPDHSHILQKPLTQDQFTYKLASIFGANGEFVLAPPKHASEQEAEPELSAYHVLLVDDNMINIEVAKAILKRTGIKITCASDGIEALSALKFNQEQPFDLILMDCQMPNLNGYDTTSEIRNAKAGVEYISIPIIAMTASAMEGDRERCITAGMNDYITKPIKPKTLKNRLLTWLS</sequence>
<keyword evidence="16" id="KW-0472">Membrane</keyword>
<dbReference type="CDD" id="cd00082">
    <property type="entry name" value="HisKA"/>
    <property type="match status" value="1"/>
</dbReference>
<evidence type="ECO:0000256" key="3">
    <source>
        <dbReference type="ARBA" id="ARBA00012438"/>
    </source>
</evidence>
<dbReference type="InterPro" id="IPR003661">
    <property type="entry name" value="HisK_dim/P_dom"/>
</dbReference>
<dbReference type="InterPro" id="IPR001789">
    <property type="entry name" value="Sig_transdc_resp-reg_receiver"/>
</dbReference>
<evidence type="ECO:0000256" key="5">
    <source>
        <dbReference type="ARBA" id="ARBA00022553"/>
    </source>
</evidence>
<dbReference type="SUPFAM" id="SSF47384">
    <property type="entry name" value="Homodimeric domain of signal transducing histidine kinase"/>
    <property type="match status" value="1"/>
</dbReference>
<dbReference type="GO" id="GO:0000155">
    <property type="term" value="F:phosphorelay sensor kinase activity"/>
    <property type="evidence" value="ECO:0007669"/>
    <property type="project" value="InterPro"/>
</dbReference>
<dbReference type="Gene3D" id="3.30.450.20">
    <property type="entry name" value="PAS domain"/>
    <property type="match status" value="2"/>
</dbReference>
<keyword evidence="20" id="KW-1185">Reference proteome</keyword>